<sequence length="461" mass="51276">MDISSVQKLCIHLISSAYQRCRLSEDLCRLSVLLESTLATPIVRVSISDTGTGSCLEEFQDLKYSREGLGTEKWDGLLSIKTTSISDNKIYHYHLNLRESGSSRRLTRLPSIPKNDTKFSGTEVCLSISDTIDALLTEIKRFFQKMLILMIPCVAAELVIKRGDVPGLPCENIFLPNECNPLNFSSSNVERLKSGLEEYVLKHGNILNNKCDSCFCSREQLKISSGVACSMESQRGPGLIVEAVIAISELAESPCFGSRSNKTEVLHFKDFSPCSASVASLNALTSIDWRSYGLTFGSIVDQVDHALIEWESLPPDLRIGKYKHQPDRHLIKKAVKLALDDFKGKYTGFLLSAHAVKICSYAPDLASSIAGIILSSNDLEFRSRCASLLKLSQSQEIGRQTVEDYCIKGKIISVIETNDRKPEKSKEAAPLLFEDYRPQDLEPIPYLEEYEGGDDGFSFQD</sequence>
<keyword evidence="2" id="KW-1185">Reference proteome</keyword>
<organism evidence="1 2">
    <name type="scientific">Hibiscus trionum</name>
    <name type="common">Flower of an hour</name>
    <dbReference type="NCBI Taxonomy" id="183268"/>
    <lineage>
        <taxon>Eukaryota</taxon>
        <taxon>Viridiplantae</taxon>
        <taxon>Streptophyta</taxon>
        <taxon>Embryophyta</taxon>
        <taxon>Tracheophyta</taxon>
        <taxon>Spermatophyta</taxon>
        <taxon>Magnoliopsida</taxon>
        <taxon>eudicotyledons</taxon>
        <taxon>Gunneridae</taxon>
        <taxon>Pentapetalae</taxon>
        <taxon>rosids</taxon>
        <taxon>malvids</taxon>
        <taxon>Malvales</taxon>
        <taxon>Malvaceae</taxon>
        <taxon>Malvoideae</taxon>
        <taxon>Hibiscus</taxon>
    </lineage>
</organism>
<dbReference type="GO" id="GO:0000793">
    <property type="term" value="C:condensed chromosome"/>
    <property type="evidence" value="ECO:0007669"/>
    <property type="project" value="TreeGrafter"/>
</dbReference>
<evidence type="ECO:0000313" key="1">
    <source>
        <dbReference type="EMBL" id="GMJ07619.1"/>
    </source>
</evidence>
<gene>
    <name evidence="1" type="ORF">HRI_004431100</name>
</gene>
<name>A0A9W7J9B5_HIBTR</name>
<protein>
    <submittedName>
        <fullName evidence="1">Meiotic topoisomerase VIB-like</fullName>
    </submittedName>
</protein>
<dbReference type="InterPro" id="IPR034566">
    <property type="entry name" value="MTOPVIB_plant"/>
</dbReference>
<dbReference type="GO" id="GO:0007131">
    <property type="term" value="P:reciprocal meiotic recombination"/>
    <property type="evidence" value="ECO:0007669"/>
    <property type="project" value="TreeGrafter"/>
</dbReference>
<dbReference type="Proteomes" id="UP001165190">
    <property type="component" value="Unassembled WGS sequence"/>
</dbReference>
<reference evidence="1" key="1">
    <citation type="submission" date="2023-05" db="EMBL/GenBank/DDBJ databases">
        <title>Genome and transcriptome analyses reveal genes involved in the formation of fine ridges on petal epidermal cells in Hibiscus trionum.</title>
        <authorList>
            <person name="Koshimizu S."/>
            <person name="Masuda S."/>
            <person name="Ishii T."/>
            <person name="Shirasu K."/>
            <person name="Hoshino A."/>
            <person name="Arita M."/>
        </authorList>
    </citation>
    <scope>NUCLEOTIDE SEQUENCE</scope>
    <source>
        <strain evidence="1">Hamamatsu line</strain>
    </source>
</reference>
<dbReference type="GO" id="GO:0030674">
    <property type="term" value="F:protein-macromolecule adaptor activity"/>
    <property type="evidence" value="ECO:0007669"/>
    <property type="project" value="TreeGrafter"/>
</dbReference>
<dbReference type="OrthoDB" id="1918529at2759"/>
<dbReference type="AlphaFoldDB" id="A0A9W7J9B5"/>
<comment type="caution">
    <text evidence="1">The sequence shown here is derived from an EMBL/GenBank/DDBJ whole genome shotgun (WGS) entry which is preliminary data.</text>
</comment>
<dbReference type="GO" id="GO:0042138">
    <property type="term" value="P:meiotic DNA double-strand break formation"/>
    <property type="evidence" value="ECO:0007669"/>
    <property type="project" value="InterPro"/>
</dbReference>
<dbReference type="PANTHER" id="PTHR36722">
    <property type="entry name" value="TYPE 2 DNA TOPOISOMERASE 6 SUBUNIT B-LIKE"/>
    <property type="match status" value="1"/>
</dbReference>
<dbReference type="EMBL" id="BSYR01000048">
    <property type="protein sequence ID" value="GMJ07619.1"/>
    <property type="molecule type" value="Genomic_DNA"/>
</dbReference>
<dbReference type="PANTHER" id="PTHR36722:SF1">
    <property type="entry name" value="TYPE 2 DNA TOPOISOMERASE 6 SUBUNIT B-LIKE"/>
    <property type="match status" value="1"/>
</dbReference>
<evidence type="ECO:0000313" key="2">
    <source>
        <dbReference type="Proteomes" id="UP001165190"/>
    </source>
</evidence>
<accession>A0A9W7J9B5</accession>
<proteinExistence type="predicted"/>